<dbReference type="Gene3D" id="3.40.190.10">
    <property type="entry name" value="Periplasmic binding protein-like II"/>
    <property type="match status" value="1"/>
</dbReference>
<dbReference type="Pfam" id="PF13416">
    <property type="entry name" value="SBP_bac_8"/>
    <property type="match status" value="1"/>
</dbReference>
<dbReference type="SUPFAM" id="SSF53850">
    <property type="entry name" value="Periplasmic binding protein-like II"/>
    <property type="match status" value="1"/>
</dbReference>
<dbReference type="InParanoid" id="A0A4R5CXU5"/>
<proteinExistence type="inferred from homology"/>
<dbReference type="AlphaFoldDB" id="A0A4R5CXU5"/>
<dbReference type="GO" id="GO:1901982">
    <property type="term" value="F:maltose binding"/>
    <property type="evidence" value="ECO:0007669"/>
    <property type="project" value="TreeGrafter"/>
</dbReference>
<keyword evidence="2" id="KW-0813">Transport</keyword>
<sequence length="424" mass="45481">MRKKTLVAAITLCCASLVACSGGGDDDAASSDGPVTITFWNGFTSSDRPVLERLVEEFNQSQDDYTVDMTITPWDTMYQQLMPAYQAGEGPTLVAMDPARLPGYATRGVLAPMDDLYQPDGPLDPEVLPQASVEATVFEDTQYGAPMSAGAGMLYWNKTLFANAGLTEPPTTLEQMADYAAQITRIDPADETKSVYGIALPDHESLSPWPVLLWADGGGIYDDDSSRSLLAEPETVEAMEFWTDRIRNDNISPVGLSGADADALLLGGRAAMHIAGPWLSTGLEEAGIDYGVVPVPAGSEGQFSPAVSVNIHLDADASEAEKEASYAFLEYWNTTEVQTQWAVGTSYPPNRSDIPAEDLAENPTSVAFTEAVNPKFYQAGLMDFADLERNVVTPTIQRILAGDGDVQDLLEQAAEQIDGQLGAS</sequence>
<dbReference type="GO" id="GO:0055052">
    <property type="term" value="C:ATP-binding cassette (ABC) transporter complex, substrate-binding subunit-containing"/>
    <property type="evidence" value="ECO:0007669"/>
    <property type="project" value="TreeGrafter"/>
</dbReference>
<reference evidence="5 6" key="1">
    <citation type="submission" date="2019-03" db="EMBL/GenBank/DDBJ databases">
        <title>Draft genome sequences of novel Actinobacteria.</title>
        <authorList>
            <person name="Sahin N."/>
            <person name="Ay H."/>
            <person name="Saygin H."/>
        </authorList>
    </citation>
    <scope>NUCLEOTIDE SEQUENCE [LARGE SCALE GENOMIC DNA]</scope>
    <source>
        <strain evidence="5 6">5K138</strain>
    </source>
</reference>
<dbReference type="PANTHER" id="PTHR30061">
    <property type="entry name" value="MALTOSE-BINDING PERIPLASMIC PROTEIN"/>
    <property type="match status" value="1"/>
</dbReference>
<accession>A0A4R5CXU5</accession>
<dbReference type="Proteomes" id="UP000294739">
    <property type="component" value="Unassembled WGS sequence"/>
</dbReference>
<evidence type="ECO:0000256" key="4">
    <source>
        <dbReference type="SAM" id="SignalP"/>
    </source>
</evidence>
<dbReference type="PANTHER" id="PTHR30061:SF50">
    <property type="entry name" value="MALTOSE_MALTODEXTRIN-BINDING PERIPLASMIC PROTEIN"/>
    <property type="match status" value="1"/>
</dbReference>
<evidence type="ECO:0000313" key="5">
    <source>
        <dbReference type="EMBL" id="TDE03394.1"/>
    </source>
</evidence>
<evidence type="ECO:0000256" key="3">
    <source>
        <dbReference type="ARBA" id="ARBA00022729"/>
    </source>
</evidence>
<evidence type="ECO:0000256" key="1">
    <source>
        <dbReference type="ARBA" id="ARBA00008520"/>
    </source>
</evidence>
<comment type="similarity">
    <text evidence="1">Belongs to the bacterial solute-binding protein 1 family.</text>
</comment>
<organism evidence="5 6">
    <name type="scientific">Jiangella asiatica</name>
    <dbReference type="NCBI Taxonomy" id="2530372"/>
    <lineage>
        <taxon>Bacteria</taxon>
        <taxon>Bacillati</taxon>
        <taxon>Actinomycetota</taxon>
        <taxon>Actinomycetes</taxon>
        <taxon>Jiangellales</taxon>
        <taxon>Jiangellaceae</taxon>
        <taxon>Jiangella</taxon>
    </lineage>
</organism>
<keyword evidence="6" id="KW-1185">Reference proteome</keyword>
<protein>
    <submittedName>
        <fullName evidence="5">ABC transporter substrate-binding protein</fullName>
    </submittedName>
</protein>
<comment type="caution">
    <text evidence="5">The sequence shown here is derived from an EMBL/GenBank/DDBJ whole genome shotgun (WGS) entry which is preliminary data.</text>
</comment>
<dbReference type="PROSITE" id="PS51257">
    <property type="entry name" value="PROKAR_LIPOPROTEIN"/>
    <property type="match status" value="1"/>
</dbReference>
<dbReference type="InterPro" id="IPR006059">
    <property type="entry name" value="SBP"/>
</dbReference>
<name>A0A4R5CXU5_9ACTN</name>
<evidence type="ECO:0000313" key="6">
    <source>
        <dbReference type="Proteomes" id="UP000294739"/>
    </source>
</evidence>
<dbReference type="GO" id="GO:0015768">
    <property type="term" value="P:maltose transport"/>
    <property type="evidence" value="ECO:0007669"/>
    <property type="project" value="TreeGrafter"/>
</dbReference>
<evidence type="ECO:0000256" key="2">
    <source>
        <dbReference type="ARBA" id="ARBA00022448"/>
    </source>
</evidence>
<keyword evidence="3 4" id="KW-0732">Signal</keyword>
<feature type="chain" id="PRO_5039547557" evidence="4">
    <location>
        <begin position="20"/>
        <end position="424"/>
    </location>
</feature>
<gene>
    <name evidence="5" type="ORF">E1269_20360</name>
</gene>
<feature type="signal peptide" evidence="4">
    <location>
        <begin position="1"/>
        <end position="19"/>
    </location>
</feature>
<dbReference type="GO" id="GO:0042956">
    <property type="term" value="P:maltodextrin transmembrane transport"/>
    <property type="evidence" value="ECO:0007669"/>
    <property type="project" value="TreeGrafter"/>
</dbReference>
<dbReference type="CDD" id="cd14748">
    <property type="entry name" value="PBP2_UgpB"/>
    <property type="match status" value="1"/>
</dbReference>
<dbReference type="RefSeq" id="WP_131897921.1">
    <property type="nucleotide sequence ID" value="NZ_SMKZ01000032.1"/>
</dbReference>
<dbReference type="EMBL" id="SMKZ01000032">
    <property type="protein sequence ID" value="TDE03394.1"/>
    <property type="molecule type" value="Genomic_DNA"/>
</dbReference>
<dbReference type="OrthoDB" id="2510110at2"/>